<organism evidence="2 3">
    <name type="scientific">Bacillus clarus</name>
    <dbReference type="NCBI Taxonomy" id="2338372"/>
    <lineage>
        <taxon>Bacteria</taxon>
        <taxon>Bacillati</taxon>
        <taxon>Bacillota</taxon>
        <taxon>Bacilli</taxon>
        <taxon>Bacillales</taxon>
        <taxon>Bacillaceae</taxon>
        <taxon>Bacillus</taxon>
        <taxon>Bacillus cereus group</taxon>
    </lineage>
</organism>
<name>A0A090YBE9_9BACI</name>
<evidence type="ECO:0000259" key="1">
    <source>
        <dbReference type="Pfam" id="PF13817"/>
    </source>
</evidence>
<proteinExistence type="predicted"/>
<sequence length="62" mass="7254">MYSVVETAKENNLSPYHYPRYLFETLPNIDLNNKEEIDKVLPWSMDLPPSCKVPKKSEANKK</sequence>
<gene>
    <name evidence="2" type="ORF">DJ93_5881</name>
</gene>
<dbReference type="AlphaFoldDB" id="A0A090YBE9"/>
<evidence type="ECO:0000313" key="2">
    <source>
        <dbReference type="EMBL" id="KFM95167.1"/>
    </source>
</evidence>
<reference evidence="2 3" key="1">
    <citation type="submission" date="2014-04" db="EMBL/GenBank/DDBJ databases">
        <authorList>
            <person name="Bishop-Lilly K.A."/>
            <person name="Broomall S.M."/>
            <person name="Chain P.S."/>
            <person name="Chertkov O."/>
            <person name="Coyne S.R."/>
            <person name="Daligault H.E."/>
            <person name="Davenport K.W."/>
            <person name="Erkkila T."/>
            <person name="Frey K.G."/>
            <person name="Gibbons H.S."/>
            <person name="Gu W."/>
            <person name="Jaissle J."/>
            <person name="Johnson S.L."/>
            <person name="Koroleva G.I."/>
            <person name="Ladner J.T."/>
            <person name="Lo C.-C."/>
            <person name="Minogue T.D."/>
            <person name="Munk C."/>
            <person name="Palacios G.F."/>
            <person name="Redden C.L."/>
            <person name="Rosenzweig C.N."/>
            <person name="Scholz M.B."/>
            <person name="Teshima H."/>
            <person name="Xu Y."/>
        </authorList>
    </citation>
    <scope>NUCLEOTIDE SEQUENCE [LARGE SCALE GENOMIC DNA]</scope>
    <source>
        <strain evidence="2 3">BHP</strain>
    </source>
</reference>
<evidence type="ECO:0000313" key="3">
    <source>
        <dbReference type="Proteomes" id="UP000029389"/>
    </source>
</evidence>
<dbReference type="Pfam" id="PF13817">
    <property type="entry name" value="DDE_Tnp_IS66_C"/>
    <property type="match status" value="1"/>
</dbReference>
<dbReference type="EMBL" id="JMQC01000011">
    <property type="protein sequence ID" value="KFM95167.1"/>
    <property type="molecule type" value="Genomic_DNA"/>
</dbReference>
<dbReference type="PATRIC" id="fig|1405.8.peg.6074"/>
<dbReference type="InterPro" id="IPR039552">
    <property type="entry name" value="IS66_C"/>
</dbReference>
<accession>A0A090YBE9</accession>
<protein>
    <submittedName>
        <fullName evidence="2">Putative transposase</fullName>
    </submittedName>
</protein>
<feature type="domain" description="Transposase IS66 C-terminal" evidence="1">
    <location>
        <begin position="3"/>
        <end position="43"/>
    </location>
</feature>
<dbReference type="Proteomes" id="UP000029389">
    <property type="component" value="Unassembled WGS sequence"/>
</dbReference>
<comment type="caution">
    <text evidence="2">The sequence shown here is derived from an EMBL/GenBank/DDBJ whole genome shotgun (WGS) entry which is preliminary data.</text>
</comment>